<dbReference type="InterPro" id="IPR002347">
    <property type="entry name" value="SDR_fam"/>
</dbReference>
<dbReference type="SUPFAM" id="SSF51735">
    <property type="entry name" value="NAD(P)-binding Rossmann-fold domains"/>
    <property type="match status" value="1"/>
</dbReference>
<gene>
    <name evidence="4" type="ORF">NUU61_007386</name>
</gene>
<dbReference type="AlphaFoldDB" id="A0A9W9F2Z1"/>
<evidence type="ECO:0000256" key="3">
    <source>
        <dbReference type="ARBA" id="ARBA00023002"/>
    </source>
</evidence>
<dbReference type="PANTHER" id="PTHR24320:SF282">
    <property type="entry name" value="WW DOMAIN-CONTAINING OXIDOREDUCTASE"/>
    <property type="match status" value="1"/>
</dbReference>
<evidence type="ECO:0000256" key="1">
    <source>
        <dbReference type="ARBA" id="ARBA00006484"/>
    </source>
</evidence>
<keyword evidence="2" id="KW-0521">NADP</keyword>
<reference evidence="4" key="2">
    <citation type="journal article" date="2023" name="IMA Fungus">
        <title>Comparative genomic study of the Penicillium genus elucidates a diverse pangenome and 15 lateral gene transfer events.</title>
        <authorList>
            <person name="Petersen C."/>
            <person name="Sorensen T."/>
            <person name="Nielsen M.R."/>
            <person name="Sondergaard T.E."/>
            <person name="Sorensen J.L."/>
            <person name="Fitzpatrick D.A."/>
            <person name="Frisvad J.C."/>
            <person name="Nielsen K.L."/>
        </authorList>
    </citation>
    <scope>NUCLEOTIDE SEQUENCE</scope>
    <source>
        <strain evidence="4">IBT 34128</strain>
    </source>
</reference>
<protein>
    <recommendedName>
        <fullName evidence="6">Short-chain dehydrogenase/reductase family protein</fullName>
    </recommendedName>
</protein>
<dbReference type="Pfam" id="PF00106">
    <property type="entry name" value="adh_short"/>
    <property type="match status" value="1"/>
</dbReference>
<dbReference type="OrthoDB" id="191139at2759"/>
<sequence>MEFRDLAATGKFITYSLRHPLEGWLSFGPSLNEATFGLLGSSFHPDRDIADLNGKVVFITGGNAGLGKETILQLAKHRPARIYLGARTESKALEAIRSIKAALPTPVEITYIPLDLASFRSIRAAAAQFQSESDQLDILILNAGTMGNPPTKTEDGFEVQLGTNHVGHFLLTKLLLPTLQSTVTSARARGEDPDVRVVSVSSVGHAIAPSSFEELTSTPSLLAASTWTRYGASKAANILFASELARRHPEILSVSVHPGAVDSDLYLHAKALGPMAKYSMTAASSLFFRRTSTGAFNSLWAATIARDSIVNGTYYTPVGYRSDGTALVQDSEVARQLWDWTEAQVAEKST</sequence>
<name>A0A9W9F2Z1_9EURO</name>
<evidence type="ECO:0000256" key="2">
    <source>
        <dbReference type="ARBA" id="ARBA00022857"/>
    </source>
</evidence>
<evidence type="ECO:0000313" key="5">
    <source>
        <dbReference type="Proteomes" id="UP001141434"/>
    </source>
</evidence>
<dbReference type="GO" id="GO:0016491">
    <property type="term" value="F:oxidoreductase activity"/>
    <property type="evidence" value="ECO:0007669"/>
    <property type="project" value="UniProtKB-KW"/>
</dbReference>
<dbReference type="EMBL" id="JAPMSZ010000009">
    <property type="protein sequence ID" value="KAJ5092516.1"/>
    <property type="molecule type" value="Genomic_DNA"/>
</dbReference>
<dbReference type="Proteomes" id="UP001141434">
    <property type="component" value="Unassembled WGS sequence"/>
</dbReference>
<keyword evidence="3" id="KW-0560">Oxidoreductase</keyword>
<dbReference type="RefSeq" id="XP_056510711.1">
    <property type="nucleotide sequence ID" value="XM_056657911.1"/>
</dbReference>
<evidence type="ECO:0008006" key="6">
    <source>
        <dbReference type="Google" id="ProtNLM"/>
    </source>
</evidence>
<comment type="similarity">
    <text evidence="1">Belongs to the short-chain dehydrogenases/reductases (SDR) family.</text>
</comment>
<dbReference type="InterPro" id="IPR036291">
    <property type="entry name" value="NAD(P)-bd_dom_sf"/>
</dbReference>
<evidence type="ECO:0000313" key="4">
    <source>
        <dbReference type="EMBL" id="KAJ5092516.1"/>
    </source>
</evidence>
<dbReference type="Gene3D" id="3.40.50.720">
    <property type="entry name" value="NAD(P)-binding Rossmann-like Domain"/>
    <property type="match status" value="1"/>
</dbReference>
<dbReference type="PRINTS" id="PR00081">
    <property type="entry name" value="GDHRDH"/>
</dbReference>
<comment type="caution">
    <text evidence="4">The sequence shown here is derived from an EMBL/GenBank/DDBJ whole genome shotgun (WGS) entry which is preliminary data.</text>
</comment>
<reference evidence="4" key="1">
    <citation type="submission" date="2022-11" db="EMBL/GenBank/DDBJ databases">
        <authorList>
            <person name="Petersen C."/>
        </authorList>
    </citation>
    <scope>NUCLEOTIDE SEQUENCE</scope>
    <source>
        <strain evidence="4">IBT 34128</strain>
    </source>
</reference>
<accession>A0A9W9F2Z1</accession>
<dbReference type="GeneID" id="81397080"/>
<keyword evidence="5" id="KW-1185">Reference proteome</keyword>
<organism evidence="4 5">
    <name type="scientific">Penicillium alfredii</name>
    <dbReference type="NCBI Taxonomy" id="1506179"/>
    <lineage>
        <taxon>Eukaryota</taxon>
        <taxon>Fungi</taxon>
        <taxon>Dikarya</taxon>
        <taxon>Ascomycota</taxon>
        <taxon>Pezizomycotina</taxon>
        <taxon>Eurotiomycetes</taxon>
        <taxon>Eurotiomycetidae</taxon>
        <taxon>Eurotiales</taxon>
        <taxon>Aspergillaceae</taxon>
        <taxon>Penicillium</taxon>
    </lineage>
</organism>
<proteinExistence type="inferred from homology"/>
<dbReference type="PANTHER" id="PTHR24320">
    <property type="entry name" value="RETINOL DEHYDROGENASE"/>
    <property type="match status" value="1"/>
</dbReference>